<feature type="domain" description="YknX-like beta-barrel" evidence="4">
    <location>
        <begin position="247"/>
        <end position="327"/>
    </location>
</feature>
<comment type="caution">
    <text evidence="5">The sequence shown here is derived from an EMBL/GenBank/DDBJ whole genome shotgun (WGS) entry which is preliminary data.</text>
</comment>
<dbReference type="InterPro" id="IPR058636">
    <property type="entry name" value="Beta-barrel_YknX"/>
</dbReference>
<dbReference type="GO" id="GO:0042597">
    <property type="term" value="C:periplasmic space"/>
    <property type="evidence" value="ECO:0007669"/>
    <property type="project" value="UniProtKB-SubCell"/>
</dbReference>
<protein>
    <submittedName>
        <fullName evidence="5">Secretion protein HlyD</fullName>
    </submittedName>
</protein>
<sequence length="337" mass="36018">MKRIPPIAILLLVAAGAAAWWYALPQKLGWLPEASREFVLYGNVDIRQVSLGFRVSGRLAELHADEGDVVKTGTALAKLDAAPYEFAVRSGEANVAALQATLDKLKAGPRPTEIAQARAAYDESIADLRNANLAYDRARQLRPQGTISEASLDQATAARAMAAARSDSANEALKLLLEGSRVEDIAAADAQLKAAEATLASASTSLEDTELRAPNDGVILSRVRENGAIVSPADTVFVLSLTEPVWVRSYVAEPDLGRIHPGMKVAVTSDTAPDKPYEGTIGFISPVAEFTPKSVETPELRTDLVYRLRIVIDKPGPDLRQGMPVTVRFPTPTAGGQ</sequence>
<dbReference type="Gene3D" id="1.10.287.470">
    <property type="entry name" value="Helix hairpin bin"/>
    <property type="match status" value="2"/>
</dbReference>
<comment type="subcellular location">
    <subcellularLocation>
        <location evidence="1">Cell envelope</location>
    </subcellularLocation>
</comment>
<gene>
    <name evidence="5" type="ORF">A4A59_25895</name>
</gene>
<dbReference type="AlphaFoldDB" id="A0A154IDQ0"/>
<evidence type="ECO:0000259" key="3">
    <source>
        <dbReference type="Pfam" id="PF25881"/>
    </source>
</evidence>
<dbReference type="Pfam" id="PF25881">
    <property type="entry name" value="HH_YBHG"/>
    <property type="match status" value="1"/>
</dbReference>
<reference evidence="5" key="1">
    <citation type="submission" date="2016-03" db="EMBL/GenBank/DDBJ databases">
        <title>Microsymbionts genomes from the relict species Vavilovia formosa.</title>
        <authorList>
            <person name="Chirak E."/>
            <person name="Kimeklis A."/>
            <person name="Kopat V."/>
            <person name="Andronov E."/>
        </authorList>
    </citation>
    <scope>NUCLEOTIDE SEQUENCE [LARGE SCALE GENOMIC DNA]</scope>
    <source>
        <strain evidence="5">Vaf12</strain>
    </source>
</reference>
<dbReference type="InterPro" id="IPR050465">
    <property type="entry name" value="UPF0194_transport"/>
</dbReference>
<dbReference type="EMBL" id="LVYU01000111">
    <property type="protein sequence ID" value="KZA98713.1"/>
    <property type="molecule type" value="Genomic_DNA"/>
</dbReference>
<dbReference type="PANTHER" id="PTHR32347:SF29">
    <property type="entry name" value="UPF0194 MEMBRANE PROTEIN YBHG"/>
    <property type="match status" value="1"/>
</dbReference>
<dbReference type="Gene3D" id="2.40.30.170">
    <property type="match status" value="1"/>
</dbReference>
<dbReference type="InterPro" id="IPR059052">
    <property type="entry name" value="HH_YbhG-like"/>
</dbReference>
<organism evidence="5">
    <name type="scientific">Rhizobium leguminosarum</name>
    <dbReference type="NCBI Taxonomy" id="384"/>
    <lineage>
        <taxon>Bacteria</taxon>
        <taxon>Pseudomonadati</taxon>
        <taxon>Pseudomonadota</taxon>
        <taxon>Alphaproteobacteria</taxon>
        <taxon>Hyphomicrobiales</taxon>
        <taxon>Rhizobiaceae</taxon>
        <taxon>Rhizobium/Agrobacterium group</taxon>
        <taxon>Rhizobium</taxon>
    </lineage>
</organism>
<name>A0A154IDQ0_RHILE</name>
<feature type="domain" description="YbhG-like alpha-helical hairpin" evidence="3">
    <location>
        <begin position="79"/>
        <end position="208"/>
    </location>
</feature>
<dbReference type="PANTHER" id="PTHR32347">
    <property type="entry name" value="EFFLUX SYSTEM COMPONENT YKNX-RELATED"/>
    <property type="match status" value="1"/>
</dbReference>
<evidence type="ECO:0000313" key="5">
    <source>
        <dbReference type="EMBL" id="KZA98713.1"/>
    </source>
</evidence>
<dbReference type="SUPFAM" id="SSF111369">
    <property type="entry name" value="HlyD-like secretion proteins"/>
    <property type="match status" value="2"/>
</dbReference>
<accession>A0A154IDQ0</accession>
<keyword evidence="2" id="KW-0175">Coiled coil</keyword>
<dbReference type="NCBIfam" id="NF002939">
    <property type="entry name" value="PRK03598.1"/>
    <property type="match status" value="1"/>
</dbReference>
<evidence type="ECO:0000256" key="1">
    <source>
        <dbReference type="ARBA" id="ARBA00004196"/>
    </source>
</evidence>
<dbReference type="Pfam" id="PF25990">
    <property type="entry name" value="Beta-barrel_YknX"/>
    <property type="match status" value="1"/>
</dbReference>
<evidence type="ECO:0000259" key="4">
    <source>
        <dbReference type="Pfam" id="PF25990"/>
    </source>
</evidence>
<dbReference type="RefSeq" id="WP_062943545.1">
    <property type="nucleotide sequence ID" value="NZ_CP171844.1"/>
</dbReference>
<evidence type="ECO:0000256" key="2">
    <source>
        <dbReference type="ARBA" id="ARBA00023054"/>
    </source>
</evidence>
<dbReference type="Gene3D" id="2.40.50.100">
    <property type="match status" value="2"/>
</dbReference>
<proteinExistence type="predicted"/>